<reference evidence="2" key="1">
    <citation type="submission" date="2017-04" db="EMBL/GenBank/DDBJ databases">
        <authorList>
            <person name="Varghese N."/>
            <person name="Submissions S."/>
        </authorList>
    </citation>
    <scope>NUCLEOTIDE SEQUENCE [LARGE SCALE GENOMIC DNA]</scope>
    <source>
        <strain evidence="2">B4P</strain>
    </source>
</reference>
<dbReference type="EMBL" id="FXAF01000011">
    <property type="protein sequence ID" value="SMF65840.1"/>
    <property type="molecule type" value="Genomic_DNA"/>
</dbReference>
<dbReference type="AlphaFoldDB" id="A0A1X7G8F5"/>
<name>A0A1X7G8F5_9HYPH</name>
<dbReference type="STRING" id="464029.SAMN02982989_3412"/>
<sequence length="124" mass="13293">MATFDYAEMQAVAHELIEEFGQSGQSGTIKRTTPPDPIFGGDPVVTSYPAKLVPMTYDQRYIDGTNILTSDRQIYISSLGLAIVPQVGDIATAGGVDFHIVNADPNNYDGVTNVVFIVQGRIAG</sequence>
<keyword evidence="2" id="KW-1185">Reference proteome</keyword>
<dbReference type="RefSeq" id="WP_085424115.1">
    <property type="nucleotide sequence ID" value="NZ_FXAF01000011.1"/>
</dbReference>
<proteinExistence type="predicted"/>
<accession>A0A1X7G8F5</accession>
<gene>
    <name evidence="1" type="ORF">SAMN02982989_3412</name>
</gene>
<protein>
    <submittedName>
        <fullName evidence="1">Uncharacterized protein</fullName>
    </submittedName>
</protein>
<dbReference type="OrthoDB" id="7205619at2"/>
<evidence type="ECO:0000313" key="2">
    <source>
        <dbReference type="Proteomes" id="UP000192903"/>
    </source>
</evidence>
<organism evidence="1 2">
    <name type="scientific">Xaviernesmea oryzae</name>
    <dbReference type="NCBI Taxonomy" id="464029"/>
    <lineage>
        <taxon>Bacteria</taxon>
        <taxon>Pseudomonadati</taxon>
        <taxon>Pseudomonadota</taxon>
        <taxon>Alphaproteobacteria</taxon>
        <taxon>Hyphomicrobiales</taxon>
        <taxon>Rhizobiaceae</taxon>
        <taxon>Rhizobium/Agrobacterium group</taxon>
        <taxon>Xaviernesmea</taxon>
    </lineage>
</organism>
<dbReference type="Proteomes" id="UP000192903">
    <property type="component" value="Unassembled WGS sequence"/>
</dbReference>
<evidence type="ECO:0000313" key="1">
    <source>
        <dbReference type="EMBL" id="SMF65840.1"/>
    </source>
</evidence>